<keyword evidence="1" id="KW-0472">Membrane</keyword>
<evidence type="ECO:0000313" key="2">
    <source>
        <dbReference type="EMBL" id="MBA1156251.1"/>
    </source>
</evidence>
<accession>A0A838BLQ6</accession>
<dbReference type="Proteomes" id="UP000572984">
    <property type="component" value="Unassembled WGS sequence"/>
</dbReference>
<keyword evidence="1" id="KW-0812">Transmembrane</keyword>
<organism evidence="2 3">
    <name type="scientific">Microvirga mediterraneensis</name>
    <dbReference type="NCBI Taxonomy" id="2754695"/>
    <lineage>
        <taxon>Bacteria</taxon>
        <taxon>Pseudomonadati</taxon>
        <taxon>Pseudomonadota</taxon>
        <taxon>Alphaproteobacteria</taxon>
        <taxon>Hyphomicrobiales</taxon>
        <taxon>Methylobacteriaceae</taxon>
        <taxon>Microvirga</taxon>
    </lineage>
</organism>
<evidence type="ECO:0000256" key="1">
    <source>
        <dbReference type="SAM" id="Phobius"/>
    </source>
</evidence>
<keyword evidence="3" id="KW-1185">Reference proteome</keyword>
<sequence>MLRFLLLLSLVTIFVHLYGPIIFSRAPLLNKLKRIPIQTAVFAILALATINGFRGESQDTEQQASATKSVPEVETTAAITPPVMIEPLQPKEAAVACVEQALSEARATEDLVGQTWLSSVEGFLESAPGEVTVQFAVGPRVGPAKGPQCRSEARLTCAVAGRDVKPVTPVHMTGAQIACGAEGSL</sequence>
<evidence type="ECO:0000313" key="3">
    <source>
        <dbReference type="Proteomes" id="UP000572984"/>
    </source>
</evidence>
<feature type="transmembrane region" description="Helical" evidence="1">
    <location>
        <begin position="35"/>
        <end position="53"/>
    </location>
</feature>
<protein>
    <submittedName>
        <fullName evidence="2">Uncharacterized protein</fullName>
    </submittedName>
</protein>
<keyword evidence="1" id="KW-1133">Transmembrane helix</keyword>
<dbReference type="RefSeq" id="WP_181051826.1">
    <property type="nucleotide sequence ID" value="NZ_JACDXJ010000001.1"/>
</dbReference>
<gene>
    <name evidence="2" type="ORF">H0S73_08945</name>
</gene>
<dbReference type="EMBL" id="JACDXJ010000001">
    <property type="protein sequence ID" value="MBA1156251.1"/>
    <property type="molecule type" value="Genomic_DNA"/>
</dbReference>
<dbReference type="AlphaFoldDB" id="A0A838BLQ6"/>
<proteinExistence type="predicted"/>
<name>A0A838BLQ6_9HYPH</name>
<comment type="caution">
    <text evidence="2">The sequence shown here is derived from an EMBL/GenBank/DDBJ whole genome shotgun (WGS) entry which is preliminary data.</text>
</comment>
<reference evidence="2 3" key="1">
    <citation type="submission" date="2020-07" db="EMBL/GenBank/DDBJ databases">
        <title>Draft genome and description of Microvirga mediterraneensis Marseille-Q2068 sp. nov.</title>
        <authorList>
            <person name="Boxberger M."/>
        </authorList>
    </citation>
    <scope>NUCLEOTIDE SEQUENCE [LARGE SCALE GENOMIC DNA]</scope>
    <source>
        <strain evidence="2 3">Marseille-Q2068</strain>
    </source>
</reference>